<keyword evidence="7" id="KW-0408">Iron</keyword>
<keyword evidence="3" id="KW-0819">tRNA processing</keyword>
<evidence type="ECO:0000256" key="4">
    <source>
        <dbReference type="ARBA" id="ARBA00022723"/>
    </source>
</evidence>
<feature type="domain" description="4Fe-4S ferredoxin-type" evidence="9">
    <location>
        <begin position="179"/>
        <end position="208"/>
    </location>
</feature>
<dbReference type="GO" id="GO:0046872">
    <property type="term" value="F:metal ion binding"/>
    <property type="evidence" value="ECO:0007669"/>
    <property type="project" value="UniProtKB-KW"/>
</dbReference>
<dbReference type="RefSeq" id="WP_146461220.1">
    <property type="nucleotide sequence ID" value="NZ_SJPW01000007.1"/>
</dbReference>
<dbReference type="PANTHER" id="PTHR30002">
    <property type="entry name" value="EPOXYQUEUOSINE REDUCTASE"/>
    <property type="match status" value="1"/>
</dbReference>
<dbReference type="GO" id="GO:0008616">
    <property type="term" value="P:tRNA queuosine(34) biosynthetic process"/>
    <property type="evidence" value="ECO:0007669"/>
    <property type="project" value="UniProtKB-KW"/>
</dbReference>
<dbReference type="GO" id="GO:0052693">
    <property type="term" value="F:epoxyqueuosine reductase activity"/>
    <property type="evidence" value="ECO:0007669"/>
    <property type="project" value="TreeGrafter"/>
</dbReference>
<dbReference type="InterPro" id="IPR016024">
    <property type="entry name" value="ARM-type_fold"/>
</dbReference>
<dbReference type="InterPro" id="IPR013542">
    <property type="entry name" value="QueG_DUF1730"/>
</dbReference>
<keyword evidence="8" id="KW-0411">Iron-sulfur</keyword>
<dbReference type="InterPro" id="IPR017896">
    <property type="entry name" value="4Fe4S_Fe-S-bd"/>
</dbReference>
<dbReference type="SUPFAM" id="SSF46548">
    <property type="entry name" value="alpha-helical ferredoxin"/>
    <property type="match status" value="1"/>
</dbReference>
<sequence>MNPLDPLTDSIHQAAEDEGFVLWGVAPAIDSTGHADLVRWIDAGYAGQMQYFADRVDAYRHPRGVLTGAKSVVVLAFPYPARSHHDTAIGHGKVARYAWSGIDYHDVIHPKLKRVCRIISDTSPDANARGIVDTAPLMEREIAQLAGLGWRGKNTLLLHRTRGSYFFLACVLTDIELPSSQPMATAHCGTCTACLQACPTDAFVRPGVLDASRCISYLTIEHRGAIDVALRPGIGEWVFGCDVCQEVCPWNRKPARRDDRPVQPMETLDLVELFSLTDDQFHARYRKSPLWRTRRRGMLRNAAIVIGNQKHAASVPALSTGLADEDPVVRGAAAWALGQIGTGEAIEHLRDRLAMEKDPDVIIEVTAALA</sequence>
<keyword evidence="4" id="KW-0479">Metal-binding</keyword>
<dbReference type="SMART" id="SM00567">
    <property type="entry name" value="EZ_HEAT"/>
    <property type="match status" value="2"/>
</dbReference>
<dbReference type="Pfam" id="PF08331">
    <property type="entry name" value="QueG_DUF1730"/>
    <property type="match status" value="1"/>
</dbReference>
<dbReference type="Proteomes" id="UP000318288">
    <property type="component" value="Unassembled WGS sequence"/>
</dbReference>
<evidence type="ECO:0000256" key="8">
    <source>
        <dbReference type="ARBA" id="ARBA00023014"/>
    </source>
</evidence>
<comment type="caution">
    <text evidence="10">The sequence shown here is derived from an EMBL/GenBank/DDBJ whole genome shotgun (WGS) entry which is preliminary data.</text>
</comment>
<dbReference type="PANTHER" id="PTHR30002:SF4">
    <property type="entry name" value="EPOXYQUEUOSINE REDUCTASE"/>
    <property type="match status" value="1"/>
</dbReference>
<dbReference type="Gene3D" id="3.30.70.20">
    <property type="match status" value="1"/>
</dbReference>
<accession>A0A5C6ECB7</accession>
<dbReference type="Gene3D" id="1.25.10.10">
    <property type="entry name" value="Leucine-rich Repeat Variant"/>
    <property type="match status" value="1"/>
</dbReference>
<evidence type="ECO:0000256" key="6">
    <source>
        <dbReference type="ARBA" id="ARBA00023002"/>
    </source>
</evidence>
<keyword evidence="11" id="KW-1185">Reference proteome</keyword>
<protein>
    <submittedName>
        <fullName evidence="10">Epoxyqueuosine reductase</fullName>
        <ecNumber evidence="10">1.1.-.-</ecNumber>
    </submittedName>
</protein>
<evidence type="ECO:0000256" key="7">
    <source>
        <dbReference type="ARBA" id="ARBA00023004"/>
    </source>
</evidence>
<dbReference type="EMBL" id="SJPW01000007">
    <property type="protein sequence ID" value="TWU47433.1"/>
    <property type="molecule type" value="Genomic_DNA"/>
</dbReference>
<dbReference type="GO" id="GO:0051539">
    <property type="term" value="F:4 iron, 4 sulfur cluster binding"/>
    <property type="evidence" value="ECO:0007669"/>
    <property type="project" value="UniProtKB-KW"/>
</dbReference>
<evidence type="ECO:0000256" key="2">
    <source>
        <dbReference type="ARBA" id="ARBA00022490"/>
    </source>
</evidence>
<dbReference type="AlphaFoldDB" id="A0A5C6ECB7"/>
<name>A0A5C6ECB7_9BACT</name>
<evidence type="ECO:0000313" key="11">
    <source>
        <dbReference type="Proteomes" id="UP000318288"/>
    </source>
</evidence>
<keyword evidence="6 10" id="KW-0560">Oxidoreductase</keyword>
<evidence type="ECO:0000256" key="5">
    <source>
        <dbReference type="ARBA" id="ARBA00022785"/>
    </source>
</evidence>
<dbReference type="InterPro" id="IPR011989">
    <property type="entry name" value="ARM-like"/>
</dbReference>
<dbReference type="SUPFAM" id="SSF48371">
    <property type="entry name" value="ARM repeat"/>
    <property type="match status" value="1"/>
</dbReference>
<dbReference type="PROSITE" id="PS00198">
    <property type="entry name" value="4FE4S_FER_1"/>
    <property type="match status" value="1"/>
</dbReference>
<organism evidence="10 11">
    <name type="scientific">Rubripirellula tenax</name>
    <dbReference type="NCBI Taxonomy" id="2528015"/>
    <lineage>
        <taxon>Bacteria</taxon>
        <taxon>Pseudomonadati</taxon>
        <taxon>Planctomycetota</taxon>
        <taxon>Planctomycetia</taxon>
        <taxon>Pirellulales</taxon>
        <taxon>Pirellulaceae</taxon>
        <taxon>Rubripirellula</taxon>
    </lineage>
</organism>
<dbReference type="NCBIfam" id="TIGR00276">
    <property type="entry name" value="tRNA epoxyqueuosine(34) reductase QueG"/>
    <property type="match status" value="1"/>
</dbReference>
<evidence type="ECO:0000256" key="1">
    <source>
        <dbReference type="ARBA" id="ARBA00022485"/>
    </source>
</evidence>
<evidence type="ECO:0000313" key="10">
    <source>
        <dbReference type="EMBL" id="TWU47433.1"/>
    </source>
</evidence>
<evidence type="ECO:0000256" key="3">
    <source>
        <dbReference type="ARBA" id="ARBA00022694"/>
    </source>
</evidence>
<gene>
    <name evidence="10" type="primary">queG</name>
    <name evidence="10" type="ORF">Poly51_52330</name>
</gene>
<keyword evidence="5" id="KW-0671">Queuosine biosynthesis</keyword>
<proteinExistence type="predicted"/>
<evidence type="ECO:0000259" key="9">
    <source>
        <dbReference type="PROSITE" id="PS51379"/>
    </source>
</evidence>
<dbReference type="PROSITE" id="PS51379">
    <property type="entry name" value="4FE4S_FER_2"/>
    <property type="match status" value="1"/>
</dbReference>
<dbReference type="Pfam" id="PF13646">
    <property type="entry name" value="HEAT_2"/>
    <property type="match status" value="1"/>
</dbReference>
<dbReference type="Pfam" id="PF13484">
    <property type="entry name" value="Fer4_16"/>
    <property type="match status" value="1"/>
</dbReference>
<keyword evidence="2" id="KW-0963">Cytoplasm</keyword>
<dbReference type="OrthoDB" id="9784571at2"/>
<dbReference type="EC" id="1.1.-.-" evidence="10"/>
<dbReference type="InterPro" id="IPR017900">
    <property type="entry name" value="4Fe4S_Fe_S_CS"/>
</dbReference>
<dbReference type="InterPro" id="IPR004155">
    <property type="entry name" value="PBS_lyase_HEAT"/>
</dbReference>
<keyword evidence="1" id="KW-0004">4Fe-4S</keyword>
<reference evidence="10 11" key="1">
    <citation type="submission" date="2019-02" db="EMBL/GenBank/DDBJ databases">
        <title>Deep-cultivation of Planctomycetes and their phenomic and genomic characterization uncovers novel biology.</title>
        <authorList>
            <person name="Wiegand S."/>
            <person name="Jogler M."/>
            <person name="Boedeker C."/>
            <person name="Pinto D."/>
            <person name="Vollmers J."/>
            <person name="Rivas-Marin E."/>
            <person name="Kohn T."/>
            <person name="Peeters S.H."/>
            <person name="Heuer A."/>
            <person name="Rast P."/>
            <person name="Oberbeckmann S."/>
            <person name="Bunk B."/>
            <person name="Jeske O."/>
            <person name="Meyerdierks A."/>
            <person name="Storesund J.E."/>
            <person name="Kallscheuer N."/>
            <person name="Luecker S."/>
            <person name="Lage O.M."/>
            <person name="Pohl T."/>
            <person name="Merkel B.J."/>
            <person name="Hornburger P."/>
            <person name="Mueller R.-W."/>
            <person name="Bruemmer F."/>
            <person name="Labrenz M."/>
            <person name="Spormann A.M."/>
            <person name="Op Den Camp H."/>
            <person name="Overmann J."/>
            <person name="Amann R."/>
            <person name="Jetten M.S.M."/>
            <person name="Mascher T."/>
            <person name="Medema M.H."/>
            <person name="Devos D.P."/>
            <person name="Kaster A.-K."/>
            <person name="Ovreas L."/>
            <person name="Rohde M."/>
            <person name="Galperin M.Y."/>
            <person name="Jogler C."/>
        </authorList>
    </citation>
    <scope>NUCLEOTIDE SEQUENCE [LARGE SCALE GENOMIC DNA]</scope>
    <source>
        <strain evidence="10 11">Poly51</strain>
    </source>
</reference>
<dbReference type="InterPro" id="IPR004453">
    <property type="entry name" value="QueG"/>
</dbReference>